<evidence type="ECO:0000256" key="1">
    <source>
        <dbReference type="ARBA" id="ARBA00004123"/>
    </source>
</evidence>
<keyword evidence="9" id="KW-1185">Reference proteome</keyword>
<proteinExistence type="inferred from homology"/>
<evidence type="ECO:0000313" key="8">
    <source>
        <dbReference type="EMBL" id="GLC50928.1"/>
    </source>
</evidence>
<dbReference type="GO" id="GO:0032021">
    <property type="term" value="C:NELF complex"/>
    <property type="evidence" value="ECO:0007669"/>
    <property type="project" value="TreeGrafter"/>
</dbReference>
<keyword evidence="5" id="KW-0804">Transcription</keyword>
<evidence type="ECO:0000256" key="4">
    <source>
        <dbReference type="ARBA" id="ARBA00023015"/>
    </source>
</evidence>
<evidence type="ECO:0000256" key="3">
    <source>
        <dbReference type="ARBA" id="ARBA00022491"/>
    </source>
</evidence>
<accession>A0A9W6BF72</accession>
<dbReference type="EMBL" id="BRXU01000004">
    <property type="protein sequence ID" value="GLC50928.1"/>
    <property type="molecule type" value="Genomic_DNA"/>
</dbReference>
<feature type="region of interest" description="Disordered" evidence="7">
    <location>
        <begin position="407"/>
        <end position="438"/>
    </location>
</feature>
<name>A0A9W6BF72_9CHLO</name>
<protein>
    <submittedName>
        <fullName evidence="8">Uncharacterized protein</fullName>
    </submittedName>
</protein>
<keyword evidence="3" id="KW-0678">Repressor</keyword>
<comment type="caution">
    <text evidence="8">The sequence shown here is derived from an EMBL/GenBank/DDBJ whole genome shotgun (WGS) entry which is preliminary data.</text>
</comment>
<keyword evidence="4" id="KW-0805">Transcription regulation</keyword>
<evidence type="ECO:0000313" key="9">
    <source>
        <dbReference type="Proteomes" id="UP001165080"/>
    </source>
</evidence>
<dbReference type="OrthoDB" id="511287at2759"/>
<dbReference type="Proteomes" id="UP001165080">
    <property type="component" value="Unassembled WGS sequence"/>
</dbReference>
<dbReference type="InterPro" id="IPR006942">
    <property type="entry name" value="TH1"/>
</dbReference>
<dbReference type="AlphaFoldDB" id="A0A9W6BF72"/>
<evidence type="ECO:0000256" key="7">
    <source>
        <dbReference type="SAM" id="MobiDB-lite"/>
    </source>
</evidence>
<keyword evidence="6" id="KW-0539">Nucleus</keyword>
<comment type="similarity">
    <text evidence="2">Belongs to the NELF-D family.</text>
</comment>
<dbReference type="Pfam" id="PF04858">
    <property type="entry name" value="TH1"/>
    <property type="match status" value="3"/>
</dbReference>
<dbReference type="GO" id="GO:0034244">
    <property type="term" value="P:negative regulation of transcription elongation by RNA polymerase II"/>
    <property type="evidence" value="ECO:0007669"/>
    <property type="project" value="TreeGrafter"/>
</dbReference>
<gene>
    <name evidence="8" type="primary">PLEST008538</name>
    <name evidence="8" type="ORF">PLESTB_000447500</name>
</gene>
<reference evidence="8 9" key="1">
    <citation type="journal article" date="2023" name="Commun. Biol.">
        <title>Reorganization of the ancestral sex-determining regions during the evolution of trioecy in Pleodorina starrii.</title>
        <authorList>
            <person name="Takahashi K."/>
            <person name="Suzuki S."/>
            <person name="Kawai-Toyooka H."/>
            <person name="Yamamoto K."/>
            <person name="Hamaji T."/>
            <person name="Ootsuki R."/>
            <person name="Yamaguchi H."/>
            <person name="Kawachi M."/>
            <person name="Higashiyama T."/>
            <person name="Nozaki H."/>
        </authorList>
    </citation>
    <scope>NUCLEOTIDE SEQUENCE [LARGE SCALE GENOMIC DNA]</scope>
    <source>
        <strain evidence="8 9">NIES-4479</strain>
    </source>
</reference>
<organism evidence="8 9">
    <name type="scientific">Pleodorina starrii</name>
    <dbReference type="NCBI Taxonomy" id="330485"/>
    <lineage>
        <taxon>Eukaryota</taxon>
        <taxon>Viridiplantae</taxon>
        <taxon>Chlorophyta</taxon>
        <taxon>core chlorophytes</taxon>
        <taxon>Chlorophyceae</taxon>
        <taxon>CS clade</taxon>
        <taxon>Chlamydomonadales</taxon>
        <taxon>Volvocaceae</taxon>
        <taxon>Pleodorina</taxon>
    </lineage>
</organism>
<dbReference type="GO" id="GO:0003723">
    <property type="term" value="F:RNA binding"/>
    <property type="evidence" value="ECO:0007669"/>
    <property type="project" value="TreeGrafter"/>
</dbReference>
<evidence type="ECO:0000256" key="6">
    <source>
        <dbReference type="ARBA" id="ARBA00023242"/>
    </source>
</evidence>
<dbReference type="PANTHER" id="PTHR12144:SF0">
    <property type="entry name" value="NEGATIVE ELONGATION FACTOR C_D"/>
    <property type="match status" value="1"/>
</dbReference>
<sequence>MAAGEELSRLEELLRRPDFVLEPSVKDSVRQYIKAGGKPEVILESLSEGYVGYAHMAMLMVKWMEVVDDEPSASHDEFFYLKEFAKSKFDPDKFISVFGSQSTRSQGGLAWLDGLLSDPRGRKLIYELSAAHRNSLLLNFAIQKIMKMGYQDEVAAAGSGLASYFSVFHKLLENKVAALLAVVRRAAEAEAEAAQVAGGEGSAAAAAASSSASGATAAAAAAAALAAARTQAQRDVAAIVKELRDSCEQSQHTYLHVQHILHHLGSQRGGEVLLAVAQQLEAEVAAAGPSLPVWSVQKLYAPPGSSPTQLEACNLIGRLLQAGPDGAVSSDVLRLYGLYSSETAAAASSSAGGGGGGGELSTAPLQHPRLVQALLACIFTPSHPPSPDLLTACADLLARATCTCTRHRSARQPDEGTDGEEEAAGGGGGGGEDEGEARAQRIGETRQALHWAVGLLSRPQGRFSEEDAAMAPQLQRLPVVAYGLLHSVTCQLGSPAFYDDAVAAAAAVPTLLRISLLVAEWQPHLIPRVLSSWSVALTELHRAALGELCRLMLDGCLALMRQQAAAGAAAGAGGSGSAEGSGGGGGAPQPVPGGAVREVLDLVEAWSKQGGADPALLRYFVLQVLGFASPPYSPEFCGALLRLLLAAGVRATNVRNEVAAALLREFAAAASEGLAAAAAAGVSPPLTAREQHLLAELAAAGTGAGPRAGG</sequence>
<evidence type="ECO:0000256" key="5">
    <source>
        <dbReference type="ARBA" id="ARBA00023163"/>
    </source>
</evidence>
<evidence type="ECO:0000256" key="2">
    <source>
        <dbReference type="ARBA" id="ARBA00005726"/>
    </source>
</evidence>
<comment type="subcellular location">
    <subcellularLocation>
        <location evidence="1">Nucleus</location>
    </subcellularLocation>
</comment>
<dbReference type="PANTHER" id="PTHR12144">
    <property type="entry name" value="NEGATIVE ELONGATION FACTOR D"/>
    <property type="match status" value="1"/>
</dbReference>